<evidence type="ECO:0000256" key="7">
    <source>
        <dbReference type="ARBA" id="ARBA00023027"/>
    </source>
</evidence>
<comment type="caution">
    <text evidence="11">The sequence shown here is derived from an EMBL/GenBank/DDBJ whole genome shotgun (WGS) entry which is preliminary data.</text>
</comment>
<keyword evidence="6 10" id="KW-0521">NADP</keyword>
<dbReference type="OrthoDB" id="423533at2759"/>
<dbReference type="GO" id="GO:0005615">
    <property type="term" value="C:extracellular space"/>
    <property type="evidence" value="ECO:0007669"/>
    <property type="project" value="UniProtKB-ARBA"/>
</dbReference>
<keyword evidence="12" id="KW-1185">Reference proteome</keyword>
<dbReference type="EC" id="2.4.2.31" evidence="10"/>
<dbReference type="EMBL" id="VZTN01005151">
    <property type="protein sequence ID" value="NXS79053.1"/>
    <property type="molecule type" value="Genomic_DNA"/>
</dbReference>
<dbReference type="Proteomes" id="UP000545329">
    <property type="component" value="Unassembled WGS sequence"/>
</dbReference>
<evidence type="ECO:0000256" key="4">
    <source>
        <dbReference type="ARBA" id="ARBA00022695"/>
    </source>
</evidence>
<evidence type="ECO:0000256" key="6">
    <source>
        <dbReference type="ARBA" id="ARBA00022857"/>
    </source>
</evidence>
<feature type="non-terminal residue" evidence="11">
    <location>
        <position position="265"/>
    </location>
</feature>
<feature type="chain" id="PRO_5029934767" description="NAD(P)(+)--arginine ADP-ribosyltransferase" evidence="10">
    <location>
        <begin position="25"/>
        <end position="265"/>
    </location>
</feature>
<dbReference type="Gene3D" id="3.90.176.10">
    <property type="entry name" value="Toxin ADP-ribosyltransferase, Chain A, domain 1"/>
    <property type="match status" value="1"/>
</dbReference>
<dbReference type="SUPFAM" id="SSF56399">
    <property type="entry name" value="ADP-ribosylation"/>
    <property type="match status" value="1"/>
</dbReference>
<organism evidence="11 12">
    <name type="scientific">Erpornis zantholeuca</name>
    <dbReference type="NCBI Taxonomy" id="1112836"/>
    <lineage>
        <taxon>Eukaryota</taxon>
        <taxon>Metazoa</taxon>
        <taxon>Chordata</taxon>
        <taxon>Craniata</taxon>
        <taxon>Vertebrata</taxon>
        <taxon>Euteleostomi</taxon>
        <taxon>Archelosauria</taxon>
        <taxon>Archosauria</taxon>
        <taxon>Dinosauria</taxon>
        <taxon>Saurischia</taxon>
        <taxon>Theropoda</taxon>
        <taxon>Coelurosauria</taxon>
        <taxon>Aves</taxon>
        <taxon>Neognathae</taxon>
        <taxon>Neoaves</taxon>
        <taxon>Telluraves</taxon>
        <taxon>Australaves</taxon>
        <taxon>Passeriformes</taxon>
        <taxon>Sylvioidea</taxon>
        <taxon>Timaliidae</taxon>
        <taxon>Erpornis</taxon>
    </lineage>
</organism>
<keyword evidence="2 10" id="KW-0328">Glycosyltransferase</keyword>
<keyword evidence="3 10" id="KW-0808">Transferase</keyword>
<dbReference type="PROSITE" id="PS51996">
    <property type="entry name" value="TR_MART"/>
    <property type="match status" value="1"/>
</dbReference>
<keyword evidence="5 10" id="KW-0732">Signal</keyword>
<evidence type="ECO:0000313" key="11">
    <source>
        <dbReference type="EMBL" id="NXS79053.1"/>
    </source>
</evidence>
<keyword evidence="8" id="KW-1015">Disulfide bond</keyword>
<dbReference type="GO" id="GO:0046677">
    <property type="term" value="P:response to antibiotic"/>
    <property type="evidence" value="ECO:0007669"/>
    <property type="project" value="UniProtKB-ARBA"/>
</dbReference>
<protein>
    <recommendedName>
        <fullName evidence="10">NAD(P)(+)--arginine ADP-ribosyltransferase</fullName>
        <ecNumber evidence="10">2.4.2.31</ecNumber>
    </recommendedName>
    <alternativeName>
        <fullName evidence="10">Mono(ADP-ribosyl)transferase</fullName>
    </alternativeName>
</protein>
<dbReference type="PRINTS" id="PR00970">
    <property type="entry name" value="RIBTRNSFRASE"/>
</dbReference>
<comment type="similarity">
    <text evidence="1 10">Belongs to the Arg-specific ADP-ribosyltransferase family.</text>
</comment>
<dbReference type="GO" id="GO:0106274">
    <property type="term" value="F:NAD+-protein-arginine ADP-ribosyltransferase activity"/>
    <property type="evidence" value="ECO:0007669"/>
    <property type="project" value="UniProtKB-EC"/>
</dbReference>
<sequence length="265" mass="29593">WPLPSMAPLAHTLALLAMTVATAAIKVRPLDMAWDSFDDQYLNCGPAMTEALPALNRSEFQQNALFARVWSKATAECKTLKSCKSSPLPPAQAIALMAYTMNDLYKDFNKAVRKAGSSPQHYRDNFHYKTLHFLLTQALATLRVTQGKKCHSVFRAVSDVHFQARRGDIVRFGQFASTTLSKEVACEFGTDTVFQVKTCHGANIQKFSYIPGEEEVLVPPFETFKVISVTQDRECTRIQLRSNGTHSNYNCEWLGGDITEGTTWG</sequence>
<evidence type="ECO:0000256" key="9">
    <source>
        <dbReference type="ARBA" id="ARBA00047597"/>
    </source>
</evidence>
<feature type="non-terminal residue" evidence="11">
    <location>
        <position position="1"/>
    </location>
</feature>
<dbReference type="AlphaFoldDB" id="A0A7L2X8Q0"/>
<gene>
    <name evidence="11" type="primary">Madprt_0</name>
    <name evidence="11" type="ORF">ERPZAN_R05679</name>
</gene>
<evidence type="ECO:0000256" key="5">
    <source>
        <dbReference type="ARBA" id="ARBA00022729"/>
    </source>
</evidence>
<proteinExistence type="inferred from homology"/>
<reference evidence="11 12" key="1">
    <citation type="submission" date="2019-09" db="EMBL/GenBank/DDBJ databases">
        <title>Bird 10,000 Genomes (B10K) Project - Family phase.</title>
        <authorList>
            <person name="Zhang G."/>
        </authorList>
    </citation>
    <scope>NUCLEOTIDE SEQUENCE [LARGE SCALE GENOMIC DNA]</scope>
    <source>
        <strain evidence="11">B10K-DU-002-58</strain>
        <tissue evidence="11">Muscle</tissue>
    </source>
</reference>
<evidence type="ECO:0000256" key="1">
    <source>
        <dbReference type="ARBA" id="ARBA00009558"/>
    </source>
</evidence>
<feature type="signal peptide" evidence="10">
    <location>
        <begin position="1"/>
        <end position="24"/>
    </location>
</feature>
<name>A0A7L2X8Q0_9PASS</name>
<dbReference type="GO" id="GO:0044194">
    <property type="term" value="C:cytolytic granule"/>
    <property type="evidence" value="ECO:0007669"/>
    <property type="project" value="UniProtKB-ARBA"/>
</dbReference>
<keyword evidence="4" id="KW-0548">Nucleotidyltransferase</keyword>
<dbReference type="InterPro" id="IPR000768">
    <property type="entry name" value="ART"/>
</dbReference>
<keyword evidence="7 10" id="KW-0520">NAD</keyword>
<dbReference type="PANTHER" id="PTHR10339">
    <property type="entry name" value="ADP-RIBOSYLTRANSFERASE"/>
    <property type="match status" value="1"/>
</dbReference>
<dbReference type="PROSITE" id="PS01291">
    <property type="entry name" value="ART"/>
    <property type="match status" value="1"/>
</dbReference>
<comment type="catalytic activity">
    <reaction evidence="9 10">
        <text>L-arginyl-[protein] + NAD(+) = N(omega)-(ADP-D-ribosyl)-L-arginyl-[protein] + nicotinamide + H(+)</text>
        <dbReference type="Rhea" id="RHEA:19149"/>
        <dbReference type="Rhea" id="RHEA-COMP:10532"/>
        <dbReference type="Rhea" id="RHEA-COMP:15087"/>
        <dbReference type="ChEBI" id="CHEBI:15378"/>
        <dbReference type="ChEBI" id="CHEBI:17154"/>
        <dbReference type="ChEBI" id="CHEBI:29965"/>
        <dbReference type="ChEBI" id="CHEBI:57540"/>
        <dbReference type="ChEBI" id="CHEBI:142554"/>
        <dbReference type="EC" id="2.4.2.31"/>
    </reaction>
</comment>
<dbReference type="GO" id="GO:0016779">
    <property type="term" value="F:nucleotidyltransferase activity"/>
    <property type="evidence" value="ECO:0007669"/>
    <property type="project" value="UniProtKB-KW"/>
</dbReference>
<evidence type="ECO:0000256" key="10">
    <source>
        <dbReference type="RuleBase" id="RU361228"/>
    </source>
</evidence>
<evidence type="ECO:0000256" key="2">
    <source>
        <dbReference type="ARBA" id="ARBA00022676"/>
    </source>
</evidence>
<accession>A0A7L2X8Q0</accession>
<dbReference type="Pfam" id="PF01129">
    <property type="entry name" value="ART"/>
    <property type="match status" value="1"/>
</dbReference>
<evidence type="ECO:0000313" key="12">
    <source>
        <dbReference type="Proteomes" id="UP000545329"/>
    </source>
</evidence>
<evidence type="ECO:0000256" key="3">
    <source>
        <dbReference type="ARBA" id="ARBA00022679"/>
    </source>
</evidence>
<dbReference type="FunFam" id="3.90.176.10:FF:000001">
    <property type="entry name" value="NAD(P)(+)--arginine ADP-ribosyltransferase"/>
    <property type="match status" value="1"/>
</dbReference>
<dbReference type="PANTHER" id="PTHR10339:SF19">
    <property type="entry name" value="GPI-LINKED NAD(P)(+)--ARGININE ADP-RIBOSYLTRANSFERASE 1"/>
    <property type="match status" value="1"/>
</dbReference>
<dbReference type="GO" id="GO:0003950">
    <property type="term" value="F:NAD+ poly-ADP-ribosyltransferase activity"/>
    <property type="evidence" value="ECO:0007669"/>
    <property type="project" value="TreeGrafter"/>
</dbReference>
<evidence type="ECO:0000256" key="8">
    <source>
        <dbReference type="ARBA" id="ARBA00023157"/>
    </source>
</evidence>
<dbReference type="InterPro" id="IPR050999">
    <property type="entry name" value="ADP-ribosyltransferase_ARG"/>
</dbReference>